<dbReference type="EC" id="3.4.19.13" evidence="6"/>
<dbReference type="GO" id="GO:0006751">
    <property type="term" value="P:glutathione catabolic process"/>
    <property type="evidence" value="ECO:0007669"/>
    <property type="project" value="UniProtKB-UniRule"/>
</dbReference>
<feature type="active site" description="Nucleophile" evidence="4">
    <location>
        <position position="351"/>
    </location>
</feature>
<keyword evidence="6" id="KW-0378">Hydrolase</keyword>
<feature type="binding site" evidence="5">
    <location>
        <position position="434"/>
    </location>
    <ligand>
        <name>L-glutamate</name>
        <dbReference type="ChEBI" id="CHEBI:29985"/>
    </ligand>
</feature>
<dbReference type="NCBIfam" id="TIGR00066">
    <property type="entry name" value="g_glut_trans"/>
    <property type="match status" value="1"/>
</dbReference>
<dbReference type="InterPro" id="IPR043138">
    <property type="entry name" value="GGT_lsub"/>
</dbReference>
<dbReference type="EC" id="2.3.2.2" evidence="6"/>
<dbReference type="GO" id="GO:0103068">
    <property type="term" value="F:leukotriene C4 gamma-glutamyl transferase activity"/>
    <property type="evidence" value="ECO:0007669"/>
    <property type="project" value="UniProtKB-EC"/>
</dbReference>
<accession>A0A926NY95</accession>
<comment type="pathway">
    <text evidence="6">Sulfur metabolism; glutathione metabolism.</text>
</comment>
<evidence type="ECO:0000256" key="4">
    <source>
        <dbReference type="PIRSR" id="PIRSR600101-1"/>
    </source>
</evidence>
<comment type="catalytic activity">
    <reaction evidence="1 6">
        <text>an S-substituted glutathione + H2O = an S-substituted L-cysteinylglycine + L-glutamate</text>
        <dbReference type="Rhea" id="RHEA:59468"/>
        <dbReference type="ChEBI" id="CHEBI:15377"/>
        <dbReference type="ChEBI" id="CHEBI:29985"/>
        <dbReference type="ChEBI" id="CHEBI:90779"/>
        <dbReference type="ChEBI" id="CHEBI:143103"/>
        <dbReference type="EC" id="3.4.19.13"/>
    </reaction>
</comment>
<comment type="catalytic activity">
    <reaction evidence="3 6">
        <text>an N-terminal (5-L-glutamyl)-[peptide] + an alpha-amino acid = 5-L-glutamyl amino acid + an N-terminal L-alpha-aminoacyl-[peptide]</text>
        <dbReference type="Rhea" id="RHEA:23904"/>
        <dbReference type="Rhea" id="RHEA-COMP:9780"/>
        <dbReference type="Rhea" id="RHEA-COMP:9795"/>
        <dbReference type="ChEBI" id="CHEBI:77644"/>
        <dbReference type="ChEBI" id="CHEBI:78597"/>
        <dbReference type="ChEBI" id="CHEBI:78599"/>
        <dbReference type="ChEBI" id="CHEBI:78608"/>
        <dbReference type="EC" id="2.3.2.2"/>
    </reaction>
</comment>
<dbReference type="SUPFAM" id="SSF56235">
    <property type="entry name" value="N-terminal nucleophile aminohydrolases (Ntn hydrolases)"/>
    <property type="match status" value="1"/>
</dbReference>
<reference evidence="7" key="1">
    <citation type="submission" date="2020-05" db="EMBL/GenBank/DDBJ databases">
        <title>Identification of trans-AT polyketide cluster in two marine bacteria, producers of a novel glutaramide-containing polyketide sesbanimide D and analogs.</title>
        <authorList>
            <person name="Kacar D."/>
            <person name="Rodriguez P."/>
            <person name="Canedo L."/>
            <person name="Gonzalez E."/>
            <person name="Galan B."/>
            <person name="De La Calle F."/>
            <person name="Garcia J.L."/>
        </authorList>
    </citation>
    <scope>NUCLEOTIDE SEQUENCE</scope>
    <source>
        <strain evidence="7">PHM038</strain>
    </source>
</reference>
<comment type="catalytic activity">
    <reaction evidence="2 6">
        <text>glutathione + H2O = L-cysteinylglycine + L-glutamate</text>
        <dbReference type="Rhea" id="RHEA:28807"/>
        <dbReference type="ChEBI" id="CHEBI:15377"/>
        <dbReference type="ChEBI" id="CHEBI:29985"/>
        <dbReference type="ChEBI" id="CHEBI:57925"/>
        <dbReference type="ChEBI" id="CHEBI:61694"/>
        <dbReference type="EC" id="3.4.19.13"/>
    </reaction>
</comment>
<dbReference type="InterPro" id="IPR029055">
    <property type="entry name" value="Ntn_hydrolases_N"/>
</dbReference>
<evidence type="ECO:0000256" key="5">
    <source>
        <dbReference type="PIRSR" id="PIRSR600101-2"/>
    </source>
</evidence>
<dbReference type="Pfam" id="PF01019">
    <property type="entry name" value="G_glu_transpept"/>
    <property type="match status" value="1"/>
</dbReference>
<comment type="PTM">
    <text evidence="6">Cleaved by autocatalysis into a large and a small subunit.</text>
</comment>
<dbReference type="InterPro" id="IPR043137">
    <property type="entry name" value="GGT_ssub_C"/>
</dbReference>
<dbReference type="EMBL" id="JABFCZ010000009">
    <property type="protein sequence ID" value="MBD1546526.1"/>
    <property type="molecule type" value="Genomic_DNA"/>
</dbReference>
<dbReference type="GO" id="GO:0036374">
    <property type="term" value="F:glutathione hydrolase activity"/>
    <property type="evidence" value="ECO:0007669"/>
    <property type="project" value="UniProtKB-UniRule"/>
</dbReference>
<evidence type="ECO:0000256" key="6">
    <source>
        <dbReference type="RuleBase" id="RU368036"/>
    </source>
</evidence>
<evidence type="ECO:0000313" key="7">
    <source>
        <dbReference type="EMBL" id="MBD1546526.1"/>
    </source>
</evidence>
<keyword evidence="6 7" id="KW-0808">Transferase</keyword>
<keyword evidence="6" id="KW-0865">Zymogen</keyword>
<gene>
    <name evidence="7" type="primary">ggt</name>
    <name evidence="7" type="ORF">HK439_09645</name>
</gene>
<dbReference type="Proteomes" id="UP000598467">
    <property type="component" value="Unassembled WGS sequence"/>
</dbReference>
<protein>
    <recommendedName>
        <fullName evidence="6">Glutathione hydrolase proenzyme</fullName>
        <ecNumber evidence="6">2.3.2.2</ecNumber>
        <ecNumber evidence="6">3.4.19.13</ecNumber>
    </recommendedName>
    <component>
        <recommendedName>
            <fullName evidence="6">Glutathione hydrolase large chain</fullName>
        </recommendedName>
    </component>
    <component>
        <recommendedName>
            <fullName evidence="6">Glutathione hydrolase small chain</fullName>
        </recommendedName>
    </component>
</protein>
<evidence type="ECO:0000313" key="8">
    <source>
        <dbReference type="Proteomes" id="UP000598467"/>
    </source>
</evidence>
<comment type="similarity">
    <text evidence="6">Belongs to the gamma-glutamyltransferase family.</text>
</comment>
<dbReference type="Gene3D" id="1.10.246.130">
    <property type="match status" value="1"/>
</dbReference>
<keyword evidence="6" id="KW-0317">Glutathione biosynthesis</keyword>
<comment type="caution">
    <text evidence="7">The sequence shown here is derived from an EMBL/GenBank/DDBJ whole genome shotgun (WGS) entry which is preliminary data.</text>
</comment>
<name>A0A926NY95_9HYPH</name>
<sequence length="531" mass="55833">MRRDFEAPGRSPVYAREAAAATSHPLATSAALEVLQDGGNAVDAAIAAVAVQCVVEPHMTGIGGDCFAIVTEPDGRMTGFNGSGAAPKGSSPEALANLGVTEITPTSAHAVTVPGAVRAWETLLKAHGTRGFDTLFKRAISYARGGFHAAPRVVRDWEKNVEKLAANPATKSAYLVDGAAPKPGTLLKYPKLADTLSAIAEGGAEAFYTGTVAKDIVSTLNALGSLMTEDDMAACHTTAVSPVMRDYRGHTVAELPPNGQGVIALVILGLLERFDLESLDPLGPERFHLEMEAARIGYAVRDKFVTDPGYMDVSHPRLIADDYLDQLAAMMSPATRMPEVPGNGLAPQTDTVYLTVVDRDGLTVSFINSIFNEFGSGILAADSGVLLHNRGAVFKAKPGHANSIAGGKRPMHTIIPAMALKGGQPWLSFGVMGGHYQACGHAHLLSNIIDYGMDVQAAIDFPRMFFNMDDHALEAEKLVPRATIDGLAALGHEVRPAASPIGGSQAIMIDKKNGLLIAGSDPRKDGHAAGY</sequence>
<evidence type="ECO:0000256" key="2">
    <source>
        <dbReference type="ARBA" id="ARBA00001089"/>
    </source>
</evidence>
<keyword evidence="6 7" id="KW-0012">Acyltransferase</keyword>
<comment type="subunit">
    <text evidence="6">This enzyme consists of two polypeptide chains, which are synthesized in precursor form from a single polypeptide.</text>
</comment>
<dbReference type="Gene3D" id="3.60.20.40">
    <property type="match status" value="1"/>
</dbReference>
<organism evidence="7 8">
    <name type="scientific">Roseibium aggregatum</name>
    <dbReference type="NCBI Taxonomy" id="187304"/>
    <lineage>
        <taxon>Bacteria</taxon>
        <taxon>Pseudomonadati</taxon>
        <taxon>Pseudomonadota</taxon>
        <taxon>Alphaproteobacteria</taxon>
        <taxon>Hyphomicrobiales</taxon>
        <taxon>Stappiaceae</taxon>
        <taxon>Roseibium</taxon>
    </lineage>
</organism>
<dbReference type="GO" id="GO:0006750">
    <property type="term" value="P:glutathione biosynthetic process"/>
    <property type="evidence" value="ECO:0007669"/>
    <property type="project" value="UniProtKB-KW"/>
</dbReference>
<dbReference type="PANTHER" id="PTHR43881">
    <property type="entry name" value="GAMMA-GLUTAMYLTRANSPEPTIDASE (AFU_ORTHOLOGUE AFUA_4G13580)"/>
    <property type="match status" value="1"/>
</dbReference>
<proteinExistence type="inferred from homology"/>
<dbReference type="PRINTS" id="PR01210">
    <property type="entry name" value="GGTRANSPTASE"/>
</dbReference>
<dbReference type="AlphaFoldDB" id="A0A926NY95"/>
<dbReference type="RefSeq" id="WP_190291192.1">
    <property type="nucleotide sequence ID" value="NZ_JABFCZ010000009.1"/>
</dbReference>
<dbReference type="InterPro" id="IPR052896">
    <property type="entry name" value="GGT-like_enzyme"/>
</dbReference>
<evidence type="ECO:0000256" key="1">
    <source>
        <dbReference type="ARBA" id="ARBA00001049"/>
    </source>
</evidence>
<evidence type="ECO:0000256" key="3">
    <source>
        <dbReference type="ARBA" id="ARBA00047417"/>
    </source>
</evidence>
<dbReference type="PANTHER" id="PTHR43881:SF1">
    <property type="entry name" value="GAMMA-GLUTAMYLTRANSPEPTIDASE (AFU_ORTHOLOGUE AFUA_4G13580)"/>
    <property type="match status" value="1"/>
</dbReference>
<dbReference type="InterPro" id="IPR000101">
    <property type="entry name" value="GGT_peptidase"/>
</dbReference>